<dbReference type="AlphaFoldDB" id="A0A239PZW7"/>
<keyword evidence="1" id="KW-0732">Signal</keyword>
<keyword evidence="3" id="KW-1185">Reference proteome</keyword>
<reference evidence="2 3" key="1">
    <citation type="submission" date="2017-07" db="EMBL/GenBank/DDBJ databases">
        <authorList>
            <person name="Sun Z.S."/>
            <person name="Albrecht U."/>
            <person name="Echele G."/>
            <person name="Lee C.C."/>
        </authorList>
    </citation>
    <scope>NUCLEOTIDE SEQUENCE [LARGE SCALE GENOMIC DNA]</scope>
    <source>
        <strain evidence="2 3">CGMCC 1.12710</strain>
    </source>
</reference>
<organism evidence="2 3">
    <name type="scientific">Amphiplicatus metriothermophilus</name>
    <dbReference type="NCBI Taxonomy" id="1519374"/>
    <lineage>
        <taxon>Bacteria</taxon>
        <taxon>Pseudomonadati</taxon>
        <taxon>Pseudomonadota</taxon>
        <taxon>Alphaproteobacteria</taxon>
        <taxon>Parvularculales</taxon>
        <taxon>Parvularculaceae</taxon>
        <taxon>Amphiplicatus</taxon>
    </lineage>
</organism>
<dbReference type="InterPro" id="IPR051200">
    <property type="entry name" value="Host-pathogen_enzymatic-act"/>
</dbReference>
<keyword evidence="2" id="KW-0238">DNA-binding</keyword>
<accession>A0A239PZW7</accession>
<dbReference type="PANTHER" id="PTHR47197">
    <property type="entry name" value="PROTEIN NIRF"/>
    <property type="match status" value="1"/>
</dbReference>
<proteinExistence type="predicted"/>
<dbReference type="Gene3D" id="2.130.10.10">
    <property type="entry name" value="YVTN repeat-like/Quinoprotein amine dehydrogenase"/>
    <property type="match status" value="2"/>
</dbReference>
<evidence type="ECO:0000256" key="1">
    <source>
        <dbReference type="SAM" id="SignalP"/>
    </source>
</evidence>
<name>A0A239PZW7_9PROT</name>
<sequence length="329" mass="34234">MRGLALGLIALAAGATALAETLVVGNKNEHTVSFIDLAGGEEVARRETGRSPHEIAVSPDGALAVVVSYRTQNYEGNTLHLFDVATARKVGEISLGAHKGPHGLKWIPGGDRAIVTTEITKDVVVVDIGERALVGAVATDQDGSHMVALSPDAKRAFVSNIGSGSFTVVDLETLEKVADVKAGEGTEAIAVTPDGKEIWVGNNGSRSVMIFDAATLEKRAEFETDGVPIRVEISPDGAMAAVSEPDLDRVSIYDAATRARVAAIDLAAVDARIPVTMLFSPDGARLWVAATGSAKIVEIATDGWSIVRTLPAGRGSDGLGYSPVSTQTE</sequence>
<gene>
    <name evidence="2" type="ORF">SAMN06297382_2917</name>
</gene>
<dbReference type="InterPro" id="IPR011048">
    <property type="entry name" value="Haem_d1_sf"/>
</dbReference>
<dbReference type="InterPro" id="IPR015943">
    <property type="entry name" value="WD40/YVTN_repeat-like_dom_sf"/>
</dbReference>
<feature type="signal peptide" evidence="1">
    <location>
        <begin position="1"/>
        <end position="19"/>
    </location>
</feature>
<dbReference type="InterPro" id="IPR019405">
    <property type="entry name" value="Lactonase_7-beta_prop"/>
</dbReference>
<dbReference type="RefSeq" id="WP_089413342.1">
    <property type="nucleotide sequence ID" value="NZ_FZQA01000010.1"/>
</dbReference>
<dbReference type="PANTHER" id="PTHR47197:SF3">
    <property type="entry name" value="DIHYDRO-HEME D1 DEHYDROGENASE"/>
    <property type="match status" value="1"/>
</dbReference>
<dbReference type="SUPFAM" id="SSF51004">
    <property type="entry name" value="C-terminal (heme d1) domain of cytochrome cd1-nitrite reductase"/>
    <property type="match status" value="1"/>
</dbReference>
<dbReference type="Pfam" id="PF10282">
    <property type="entry name" value="Lactonase"/>
    <property type="match status" value="1"/>
</dbReference>
<dbReference type="EMBL" id="FZQA01000010">
    <property type="protein sequence ID" value="SNT75814.1"/>
    <property type="molecule type" value="Genomic_DNA"/>
</dbReference>
<protein>
    <submittedName>
        <fullName evidence="2">DNA-binding beta-propeller fold protein YncE</fullName>
    </submittedName>
</protein>
<dbReference type="Proteomes" id="UP000198346">
    <property type="component" value="Unassembled WGS sequence"/>
</dbReference>
<feature type="chain" id="PRO_5012082786" evidence="1">
    <location>
        <begin position="20"/>
        <end position="329"/>
    </location>
</feature>
<dbReference type="GO" id="GO:0003677">
    <property type="term" value="F:DNA binding"/>
    <property type="evidence" value="ECO:0007669"/>
    <property type="project" value="UniProtKB-KW"/>
</dbReference>
<dbReference type="OrthoDB" id="145213at2"/>
<evidence type="ECO:0000313" key="2">
    <source>
        <dbReference type="EMBL" id="SNT75814.1"/>
    </source>
</evidence>
<evidence type="ECO:0000313" key="3">
    <source>
        <dbReference type="Proteomes" id="UP000198346"/>
    </source>
</evidence>